<sequence>MFHLAASIAVTGSLFLTSFAFGISRELNKTWQGWQWELRVMGSATLVLYCFQDTPSPQIVRGLQLPFFGTYKPSSHWENGGYHSPYSSLVSG</sequence>
<protein>
    <submittedName>
        <fullName evidence="1">Uncharacterized protein</fullName>
    </submittedName>
</protein>
<evidence type="ECO:0000313" key="1">
    <source>
        <dbReference type="EMBL" id="CDH60944.1"/>
    </source>
</evidence>
<dbReference type="EMBL" id="CBTN010000117">
    <property type="protein sequence ID" value="CDH60944.1"/>
    <property type="molecule type" value="Genomic_DNA"/>
</dbReference>
<reference evidence="1" key="1">
    <citation type="submission" date="2013-08" db="EMBL/GenBank/DDBJ databases">
        <title>Gene expansion shapes genome architecture in the human pathogen Lichtheimia corymbifera: an evolutionary genomics analysis in the ancient terrestrial Mucorales (Mucoromycotina).</title>
        <authorList>
            <person name="Schwartze V.U."/>
            <person name="Winter S."/>
            <person name="Shelest E."/>
            <person name="Marcet-Houben M."/>
            <person name="Horn F."/>
            <person name="Wehner S."/>
            <person name="Hoffmann K."/>
            <person name="Riege K."/>
            <person name="Sammeth M."/>
            <person name="Nowrousian M."/>
            <person name="Valiante V."/>
            <person name="Linde J."/>
            <person name="Jacobsen I.D."/>
            <person name="Marz M."/>
            <person name="Brakhage A.A."/>
            <person name="Gabaldon T."/>
            <person name="Bocker S."/>
            <person name="Voigt K."/>
        </authorList>
    </citation>
    <scope>NUCLEOTIDE SEQUENCE [LARGE SCALE GENOMIC DNA]</scope>
    <source>
        <strain evidence="1">FSU 9682</strain>
    </source>
</reference>
<keyword evidence="2" id="KW-1185">Reference proteome</keyword>
<dbReference type="AlphaFoldDB" id="A0A068SF80"/>
<accession>A0A068SF80</accession>
<evidence type="ECO:0000313" key="2">
    <source>
        <dbReference type="Proteomes" id="UP000027586"/>
    </source>
</evidence>
<proteinExistence type="predicted"/>
<comment type="caution">
    <text evidence="1">The sequence shown here is derived from an EMBL/GenBank/DDBJ whole genome shotgun (WGS) entry which is preliminary data.</text>
</comment>
<gene>
    <name evidence="1" type="ORF">LCOR_11721.1</name>
</gene>
<name>A0A068SF80_9FUNG</name>
<dbReference type="Proteomes" id="UP000027586">
    <property type="component" value="Unassembled WGS sequence"/>
</dbReference>
<organism evidence="1 2">
    <name type="scientific">Lichtheimia corymbifera JMRC:FSU:9682</name>
    <dbReference type="NCBI Taxonomy" id="1263082"/>
    <lineage>
        <taxon>Eukaryota</taxon>
        <taxon>Fungi</taxon>
        <taxon>Fungi incertae sedis</taxon>
        <taxon>Mucoromycota</taxon>
        <taxon>Mucoromycotina</taxon>
        <taxon>Mucoromycetes</taxon>
        <taxon>Mucorales</taxon>
        <taxon>Lichtheimiaceae</taxon>
        <taxon>Lichtheimia</taxon>
    </lineage>
</organism>
<dbReference type="VEuPathDB" id="FungiDB:LCOR_11721.1"/>